<keyword evidence="1" id="KW-0808">Transferase</keyword>
<dbReference type="EMBL" id="AUVB01000073">
    <property type="protein sequence ID" value="KGE03041.1"/>
    <property type="molecule type" value="Genomic_DNA"/>
</dbReference>
<proteinExistence type="predicted"/>
<gene>
    <name evidence="1" type="ORF">HRUBRA_02371</name>
</gene>
<organism evidence="1 2">
    <name type="scientific">Pseudohaliea rubra DSM 19751</name>
    <dbReference type="NCBI Taxonomy" id="1265313"/>
    <lineage>
        <taxon>Bacteria</taxon>
        <taxon>Pseudomonadati</taxon>
        <taxon>Pseudomonadota</taxon>
        <taxon>Gammaproteobacteria</taxon>
        <taxon>Cellvibrionales</taxon>
        <taxon>Halieaceae</taxon>
        <taxon>Pseudohaliea</taxon>
    </lineage>
</organism>
<dbReference type="InterPro" id="IPR010235">
    <property type="entry name" value="HepT"/>
</dbReference>
<dbReference type="Pfam" id="PF08780">
    <property type="entry name" value="NTase_sub_bind"/>
    <property type="match status" value="1"/>
</dbReference>
<dbReference type="AlphaFoldDB" id="A0A095XTQ9"/>
<accession>A0A095XTQ9</accession>
<evidence type="ECO:0000313" key="1">
    <source>
        <dbReference type="EMBL" id="KGE03041.1"/>
    </source>
</evidence>
<sequence length="108" mass="12195">MAALGRALALPEDDITRDASIQRFEFSMELAWKVSKRWLGTDTSAPKQVIREMGQAGLISDVVLWLEAIDQRNLSSHTYNEDLAREVYAFASGFLPELQSLLDRVQQP</sequence>
<reference evidence="1 2" key="1">
    <citation type="journal article" date="2014" name="Genome Announc.">
        <title>Genome Sequence of Gammaproteobacterial Pseudohaliea rubra Type Strain DSM 19751, Isolated from Coastal Seawater of the Mediterranean Sea.</title>
        <authorList>
            <person name="Spring S."/>
            <person name="Fiebig A."/>
            <person name="Riedel T."/>
            <person name="Goker M."/>
            <person name="Klenk H.P."/>
        </authorList>
    </citation>
    <scope>NUCLEOTIDE SEQUENCE [LARGE SCALE GENOMIC DNA]</scope>
    <source>
        <strain evidence="1 2">DSM 19751</strain>
    </source>
</reference>
<dbReference type="NCBIfam" id="TIGR01987">
    <property type="entry name" value="HI0074"/>
    <property type="match status" value="1"/>
</dbReference>
<evidence type="ECO:0000313" key="2">
    <source>
        <dbReference type="Proteomes" id="UP000029640"/>
    </source>
</evidence>
<name>A0A095XTQ9_9GAMM</name>
<dbReference type="GO" id="GO:0016740">
    <property type="term" value="F:transferase activity"/>
    <property type="evidence" value="ECO:0007669"/>
    <property type="project" value="UniProtKB-KW"/>
</dbReference>
<comment type="caution">
    <text evidence="1">The sequence shown here is derived from an EMBL/GenBank/DDBJ whole genome shotgun (WGS) entry which is preliminary data.</text>
</comment>
<dbReference type="HOGENOM" id="CLU_118479_0_0_6"/>
<keyword evidence="2" id="KW-1185">Reference proteome</keyword>
<protein>
    <submittedName>
        <fullName evidence="1">Nucleotidyltransferase</fullName>
    </submittedName>
</protein>
<dbReference type="STRING" id="1265313.HRUBRA_02371"/>
<dbReference type="Proteomes" id="UP000029640">
    <property type="component" value="Unassembled WGS sequence"/>
</dbReference>
<dbReference type="SUPFAM" id="SSF81593">
    <property type="entry name" value="Nucleotidyltransferase substrate binding subunit/domain"/>
    <property type="match status" value="1"/>
</dbReference>
<dbReference type="Gene3D" id="1.20.120.330">
    <property type="entry name" value="Nucleotidyltransferases domain 2"/>
    <property type="match status" value="1"/>
</dbReference>
<dbReference type="eggNOG" id="COG2445">
    <property type="taxonomic scope" value="Bacteria"/>
</dbReference>